<proteinExistence type="predicted"/>
<keyword evidence="1" id="KW-0472">Membrane</keyword>
<keyword evidence="1" id="KW-1133">Transmembrane helix</keyword>
<protein>
    <submittedName>
        <fullName evidence="2">Uncharacterized protein</fullName>
    </submittedName>
</protein>
<evidence type="ECO:0000313" key="2">
    <source>
        <dbReference type="EMBL" id="KAF2764259.1"/>
    </source>
</evidence>
<reference evidence="2" key="1">
    <citation type="journal article" date="2020" name="Stud. Mycol.">
        <title>101 Dothideomycetes genomes: a test case for predicting lifestyles and emergence of pathogens.</title>
        <authorList>
            <person name="Haridas S."/>
            <person name="Albert R."/>
            <person name="Binder M."/>
            <person name="Bloem J."/>
            <person name="Labutti K."/>
            <person name="Salamov A."/>
            <person name="Andreopoulos B."/>
            <person name="Baker S."/>
            <person name="Barry K."/>
            <person name="Bills G."/>
            <person name="Bluhm B."/>
            <person name="Cannon C."/>
            <person name="Castanera R."/>
            <person name="Culley D."/>
            <person name="Daum C."/>
            <person name="Ezra D."/>
            <person name="Gonzalez J."/>
            <person name="Henrissat B."/>
            <person name="Kuo A."/>
            <person name="Liang C."/>
            <person name="Lipzen A."/>
            <person name="Lutzoni F."/>
            <person name="Magnuson J."/>
            <person name="Mondo S."/>
            <person name="Nolan M."/>
            <person name="Ohm R."/>
            <person name="Pangilinan J."/>
            <person name="Park H.-J."/>
            <person name="Ramirez L."/>
            <person name="Alfaro M."/>
            <person name="Sun H."/>
            <person name="Tritt A."/>
            <person name="Yoshinaga Y."/>
            <person name="Zwiers L.-H."/>
            <person name="Turgeon B."/>
            <person name="Goodwin S."/>
            <person name="Spatafora J."/>
            <person name="Crous P."/>
            <person name="Grigoriev I."/>
        </authorList>
    </citation>
    <scope>NUCLEOTIDE SEQUENCE</scope>
    <source>
        <strain evidence="2">CBS 116005</strain>
    </source>
</reference>
<sequence>MTSLAFACAALHTQVSSLSTHRKCSCSCRQALHQRPLHTAIPAPILLLLLAILLSNLLVARPQLLAVQDHPVRQNRRSSAKFLLLVLPRSYLALGFLCSGILQAARNRSTGL</sequence>
<dbReference type="Proteomes" id="UP000799436">
    <property type="component" value="Unassembled WGS sequence"/>
</dbReference>
<accession>A0A6G1KVG8</accession>
<organism evidence="2 3">
    <name type="scientific">Teratosphaeria nubilosa</name>
    <dbReference type="NCBI Taxonomy" id="161662"/>
    <lineage>
        <taxon>Eukaryota</taxon>
        <taxon>Fungi</taxon>
        <taxon>Dikarya</taxon>
        <taxon>Ascomycota</taxon>
        <taxon>Pezizomycotina</taxon>
        <taxon>Dothideomycetes</taxon>
        <taxon>Dothideomycetidae</taxon>
        <taxon>Mycosphaerellales</taxon>
        <taxon>Teratosphaeriaceae</taxon>
        <taxon>Teratosphaeria</taxon>
    </lineage>
</organism>
<gene>
    <name evidence="2" type="ORF">EJ03DRAFT_34818</name>
</gene>
<keyword evidence="1" id="KW-0812">Transmembrane</keyword>
<evidence type="ECO:0000256" key="1">
    <source>
        <dbReference type="SAM" id="Phobius"/>
    </source>
</evidence>
<dbReference type="EMBL" id="ML995932">
    <property type="protein sequence ID" value="KAF2764259.1"/>
    <property type="molecule type" value="Genomic_DNA"/>
</dbReference>
<keyword evidence="3" id="KW-1185">Reference proteome</keyword>
<feature type="transmembrane region" description="Helical" evidence="1">
    <location>
        <begin position="82"/>
        <end position="105"/>
    </location>
</feature>
<dbReference type="AlphaFoldDB" id="A0A6G1KVG8"/>
<evidence type="ECO:0000313" key="3">
    <source>
        <dbReference type="Proteomes" id="UP000799436"/>
    </source>
</evidence>
<feature type="transmembrane region" description="Helical" evidence="1">
    <location>
        <begin position="41"/>
        <end position="61"/>
    </location>
</feature>
<name>A0A6G1KVG8_9PEZI</name>